<dbReference type="InterPro" id="IPR007236">
    <property type="entry name" value="SlyX"/>
</dbReference>
<proteinExistence type="predicted"/>
<evidence type="ECO:0000313" key="2">
    <source>
        <dbReference type="Proteomes" id="UP000318478"/>
    </source>
</evidence>
<gene>
    <name evidence="1" type="ORF">Pla123a_32460</name>
</gene>
<dbReference type="AlphaFoldDB" id="A0A5C5YH88"/>
<organism evidence="1 2">
    <name type="scientific">Posidoniimonas polymericola</name>
    <dbReference type="NCBI Taxonomy" id="2528002"/>
    <lineage>
        <taxon>Bacteria</taxon>
        <taxon>Pseudomonadati</taxon>
        <taxon>Planctomycetota</taxon>
        <taxon>Planctomycetia</taxon>
        <taxon>Pirellulales</taxon>
        <taxon>Lacipirellulaceae</taxon>
        <taxon>Posidoniimonas</taxon>
    </lineage>
</organism>
<dbReference type="EMBL" id="SJPO01000008">
    <property type="protein sequence ID" value="TWT74423.1"/>
    <property type="molecule type" value="Genomic_DNA"/>
</dbReference>
<keyword evidence="2" id="KW-1185">Reference proteome</keyword>
<dbReference type="Proteomes" id="UP000318478">
    <property type="component" value="Unassembled WGS sequence"/>
</dbReference>
<name>A0A5C5YH88_9BACT</name>
<accession>A0A5C5YH88</accession>
<sequence length="68" mass="7901">MTERQTKLEELLAHQQQMLDDLNSVVTGLRRELDMANLEQVKLKRTVARLVEYYESAEGAADEKPPHY</sequence>
<dbReference type="Pfam" id="PF04102">
    <property type="entry name" value="SlyX"/>
    <property type="match status" value="1"/>
</dbReference>
<dbReference type="RefSeq" id="WP_146588772.1">
    <property type="nucleotide sequence ID" value="NZ_SJPO01000008.1"/>
</dbReference>
<evidence type="ECO:0000313" key="1">
    <source>
        <dbReference type="EMBL" id="TWT74423.1"/>
    </source>
</evidence>
<reference evidence="1 2" key="1">
    <citation type="submission" date="2019-02" db="EMBL/GenBank/DDBJ databases">
        <title>Deep-cultivation of Planctomycetes and their phenomic and genomic characterization uncovers novel biology.</title>
        <authorList>
            <person name="Wiegand S."/>
            <person name="Jogler M."/>
            <person name="Boedeker C."/>
            <person name="Pinto D."/>
            <person name="Vollmers J."/>
            <person name="Rivas-Marin E."/>
            <person name="Kohn T."/>
            <person name="Peeters S.H."/>
            <person name="Heuer A."/>
            <person name="Rast P."/>
            <person name="Oberbeckmann S."/>
            <person name="Bunk B."/>
            <person name="Jeske O."/>
            <person name="Meyerdierks A."/>
            <person name="Storesund J.E."/>
            <person name="Kallscheuer N."/>
            <person name="Luecker S."/>
            <person name="Lage O.M."/>
            <person name="Pohl T."/>
            <person name="Merkel B.J."/>
            <person name="Hornburger P."/>
            <person name="Mueller R.-W."/>
            <person name="Bruemmer F."/>
            <person name="Labrenz M."/>
            <person name="Spormann A.M."/>
            <person name="Op Den Camp H."/>
            <person name="Overmann J."/>
            <person name="Amann R."/>
            <person name="Jetten M.S.M."/>
            <person name="Mascher T."/>
            <person name="Medema M.H."/>
            <person name="Devos D.P."/>
            <person name="Kaster A.-K."/>
            <person name="Ovreas L."/>
            <person name="Rohde M."/>
            <person name="Galperin M.Y."/>
            <person name="Jogler C."/>
        </authorList>
    </citation>
    <scope>NUCLEOTIDE SEQUENCE [LARGE SCALE GENOMIC DNA]</scope>
    <source>
        <strain evidence="1 2">Pla123a</strain>
    </source>
</reference>
<comment type="caution">
    <text evidence="1">The sequence shown here is derived from an EMBL/GenBank/DDBJ whole genome shotgun (WGS) entry which is preliminary data.</text>
</comment>
<protein>
    <recommendedName>
        <fullName evidence="3">Protein SlyX</fullName>
    </recommendedName>
</protein>
<evidence type="ECO:0008006" key="3">
    <source>
        <dbReference type="Google" id="ProtNLM"/>
    </source>
</evidence>
<dbReference type="OrthoDB" id="285836at2"/>